<proteinExistence type="predicted"/>
<comment type="caution">
    <text evidence="2">The sequence shown here is derived from an EMBL/GenBank/DDBJ whole genome shotgun (WGS) entry which is preliminary data.</text>
</comment>
<evidence type="ECO:0000313" key="3">
    <source>
        <dbReference type="Proteomes" id="UP001596958"/>
    </source>
</evidence>
<accession>A0ABW2Z313</accession>
<dbReference type="Pfam" id="PF01381">
    <property type="entry name" value="HTH_3"/>
    <property type="match status" value="1"/>
</dbReference>
<keyword evidence="3" id="KW-1185">Reference proteome</keyword>
<dbReference type="CDD" id="cd00093">
    <property type="entry name" value="HTH_XRE"/>
    <property type="match status" value="1"/>
</dbReference>
<gene>
    <name evidence="2" type="ORF">ACFQZS_17120</name>
</gene>
<dbReference type="SUPFAM" id="SSF47413">
    <property type="entry name" value="lambda repressor-like DNA-binding domains"/>
    <property type="match status" value="1"/>
</dbReference>
<dbReference type="RefSeq" id="WP_377102187.1">
    <property type="nucleotide sequence ID" value="NZ_JBHTHU010000021.1"/>
</dbReference>
<dbReference type="Gene3D" id="1.10.260.40">
    <property type="entry name" value="lambda repressor-like DNA-binding domains"/>
    <property type="match status" value="1"/>
</dbReference>
<organism evidence="2 3">
    <name type="scientific">Mucilaginibacter calamicampi</name>
    <dbReference type="NCBI Taxonomy" id="1302352"/>
    <lineage>
        <taxon>Bacteria</taxon>
        <taxon>Pseudomonadati</taxon>
        <taxon>Bacteroidota</taxon>
        <taxon>Sphingobacteriia</taxon>
        <taxon>Sphingobacteriales</taxon>
        <taxon>Sphingobacteriaceae</taxon>
        <taxon>Mucilaginibacter</taxon>
    </lineage>
</organism>
<protein>
    <submittedName>
        <fullName evidence="2">Helix-turn-helix domain-containing protein</fullName>
    </submittedName>
</protein>
<dbReference type="SMART" id="SM00530">
    <property type="entry name" value="HTH_XRE"/>
    <property type="match status" value="1"/>
</dbReference>
<sequence length="85" mass="10122">MSLTLHVIENIRKYRESRRYTQEYMGYTLGVGQNAYSKLELGKTKLTLEQLFSISYTLNVEPALLMRKTDKKLPKRRYKTQNDQM</sequence>
<dbReference type="Proteomes" id="UP001596958">
    <property type="component" value="Unassembled WGS sequence"/>
</dbReference>
<feature type="domain" description="HTH cro/C1-type" evidence="1">
    <location>
        <begin position="11"/>
        <end position="65"/>
    </location>
</feature>
<name>A0ABW2Z313_9SPHI</name>
<dbReference type="PROSITE" id="PS50943">
    <property type="entry name" value="HTH_CROC1"/>
    <property type="match status" value="1"/>
</dbReference>
<dbReference type="EMBL" id="JBHTHU010000021">
    <property type="protein sequence ID" value="MFD0751878.1"/>
    <property type="molecule type" value="Genomic_DNA"/>
</dbReference>
<dbReference type="InterPro" id="IPR010982">
    <property type="entry name" value="Lambda_DNA-bd_dom_sf"/>
</dbReference>
<dbReference type="InterPro" id="IPR001387">
    <property type="entry name" value="Cro/C1-type_HTH"/>
</dbReference>
<evidence type="ECO:0000313" key="2">
    <source>
        <dbReference type="EMBL" id="MFD0751878.1"/>
    </source>
</evidence>
<reference evidence="3" key="1">
    <citation type="journal article" date="2019" name="Int. J. Syst. Evol. Microbiol.">
        <title>The Global Catalogue of Microorganisms (GCM) 10K type strain sequencing project: providing services to taxonomists for standard genome sequencing and annotation.</title>
        <authorList>
            <consortium name="The Broad Institute Genomics Platform"/>
            <consortium name="The Broad Institute Genome Sequencing Center for Infectious Disease"/>
            <person name="Wu L."/>
            <person name="Ma J."/>
        </authorList>
    </citation>
    <scope>NUCLEOTIDE SEQUENCE [LARGE SCALE GENOMIC DNA]</scope>
    <source>
        <strain evidence="3">CCUG 63418</strain>
    </source>
</reference>
<evidence type="ECO:0000259" key="1">
    <source>
        <dbReference type="PROSITE" id="PS50943"/>
    </source>
</evidence>